<dbReference type="Gene3D" id="3.40.50.2000">
    <property type="entry name" value="Glycogen Phosphorylase B"/>
    <property type="match status" value="2"/>
</dbReference>
<dbReference type="PANTHER" id="PTHR48050">
    <property type="entry name" value="STEROL 3-BETA-GLUCOSYLTRANSFERASE"/>
    <property type="match status" value="1"/>
</dbReference>
<dbReference type="EMBL" id="VEPZ02001641">
    <property type="protein sequence ID" value="KAE8664746.1"/>
    <property type="molecule type" value="Genomic_DNA"/>
</dbReference>
<keyword evidence="2" id="KW-1185">Reference proteome</keyword>
<comment type="caution">
    <text evidence="1">The sequence shown here is derived from an EMBL/GenBank/DDBJ whole genome shotgun (WGS) entry which is preliminary data.</text>
</comment>
<dbReference type="InterPro" id="IPR050426">
    <property type="entry name" value="Glycosyltransferase_28"/>
</dbReference>
<evidence type="ECO:0000313" key="2">
    <source>
        <dbReference type="Proteomes" id="UP000436088"/>
    </source>
</evidence>
<accession>A0A6A2XRX7</accession>
<name>A0A6A2XRX7_HIBSY</name>
<proteinExistence type="predicted"/>
<organism evidence="1 2">
    <name type="scientific">Hibiscus syriacus</name>
    <name type="common">Rose of Sharon</name>
    <dbReference type="NCBI Taxonomy" id="106335"/>
    <lineage>
        <taxon>Eukaryota</taxon>
        <taxon>Viridiplantae</taxon>
        <taxon>Streptophyta</taxon>
        <taxon>Embryophyta</taxon>
        <taxon>Tracheophyta</taxon>
        <taxon>Spermatophyta</taxon>
        <taxon>Magnoliopsida</taxon>
        <taxon>eudicotyledons</taxon>
        <taxon>Gunneridae</taxon>
        <taxon>Pentapetalae</taxon>
        <taxon>rosids</taxon>
        <taxon>malvids</taxon>
        <taxon>Malvales</taxon>
        <taxon>Malvaceae</taxon>
        <taxon>Malvoideae</taxon>
        <taxon>Hibiscus</taxon>
    </lineage>
</organism>
<dbReference type="Proteomes" id="UP000436088">
    <property type="component" value="Unassembled WGS sequence"/>
</dbReference>
<evidence type="ECO:0000313" key="1">
    <source>
        <dbReference type="EMBL" id="KAE8664746.1"/>
    </source>
</evidence>
<dbReference type="SUPFAM" id="SSF53756">
    <property type="entry name" value="UDP-Glycosyltransferase/glycogen phosphorylase"/>
    <property type="match status" value="1"/>
</dbReference>
<protein>
    <submittedName>
        <fullName evidence="1">Sterol 3-beta-glucosyltransferase UGT80A2</fullName>
    </submittedName>
</protein>
<sequence length="210" mass="22785">MAELPEPIGLNSIFTSSDLPSVAISSASEEHVDSEYIPDIPPPLQIVMLIVGTRGDVQPFVAIGKRLQPVEEPERMSQIIVQALEKTGQRGIINKGWGGLGNCPSRWSWELGTTAAGLKAGCPTTIVPFFGDQPFWGERVHGRGVGPAPIPVEEFSLDKLVHAIHFMLDPEVKFCAVELAKDMEGEDGVAGAVKAFYEHFPGKWRGKSIL</sequence>
<dbReference type="PANTHER" id="PTHR48050:SF2">
    <property type="entry name" value="STEROL 3-BETA-GLUCOSYLTRANSFERASE UGT80A2-LIKE"/>
    <property type="match status" value="1"/>
</dbReference>
<reference evidence="1" key="1">
    <citation type="submission" date="2019-09" db="EMBL/GenBank/DDBJ databases">
        <title>Draft genome information of white flower Hibiscus syriacus.</title>
        <authorList>
            <person name="Kim Y.-M."/>
        </authorList>
    </citation>
    <scope>NUCLEOTIDE SEQUENCE [LARGE SCALE GENOMIC DNA]</scope>
    <source>
        <strain evidence="1">YM2019G1</strain>
    </source>
</reference>
<dbReference type="AlphaFoldDB" id="A0A6A2XRX7"/>
<dbReference type="GO" id="GO:0016740">
    <property type="term" value="F:transferase activity"/>
    <property type="evidence" value="ECO:0007669"/>
    <property type="project" value="UniProtKB-KW"/>
</dbReference>
<gene>
    <name evidence="1" type="ORF">F3Y22_tig00112738pilonHSYRG00249</name>
</gene>